<dbReference type="InterPro" id="IPR002227">
    <property type="entry name" value="Tyrosinase_Cu-bd"/>
</dbReference>
<dbReference type="PANTHER" id="PTHR11474">
    <property type="entry name" value="TYROSINASE FAMILY MEMBER"/>
    <property type="match status" value="1"/>
</dbReference>
<dbReference type="AlphaFoldDB" id="A0AAN7GQ08"/>
<dbReference type="Gene3D" id="1.10.1280.10">
    <property type="entry name" value="Di-copper center containing domain from catechol oxidase"/>
    <property type="match status" value="1"/>
</dbReference>
<dbReference type="InterPro" id="IPR008922">
    <property type="entry name" value="Di-copper_centre_dom_sf"/>
</dbReference>
<evidence type="ECO:0000313" key="5">
    <source>
        <dbReference type="EMBL" id="KAK4224266.1"/>
    </source>
</evidence>
<dbReference type="GO" id="GO:0016491">
    <property type="term" value="F:oxidoreductase activity"/>
    <property type="evidence" value="ECO:0007669"/>
    <property type="project" value="InterPro"/>
</dbReference>
<keyword evidence="6" id="KW-1185">Reference proteome</keyword>
<dbReference type="PRINTS" id="PR00092">
    <property type="entry name" value="TYROSINASE"/>
</dbReference>
<dbReference type="Pfam" id="PF00264">
    <property type="entry name" value="Tyrosinase"/>
    <property type="match status" value="1"/>
</dbReference>
<keyword evidence="1" id="KW-0479">Metal-binding</keyword>
<keyword evidence="3" id="KW-0472">Membrane</keyword>
<comment type="caution">
    <text evidence="5">The sequence shown here is derived from an EMBL/GenBank/DDBJ whole genome shotgun (WGS) entry which is preliminary data.</text>
</comment>
<keyword evidence="3" id="KW-0812">Transmembrane</keyword>
<protein>
    <submittedName>
        <fullName evidence="5">Tyrosinase</fullName>
    </submittedName>
</protein>
<dbReference type="GO" id="GO:0046872">
    <property type="term" value="F:metal ion binding"/>
    <property type="evidence" value="ECO:0007669"/>
    <property type="project" value="UniProtKB-KW"/>
</dbReference>
<feature type="transmembrane region" description="Helical" evidence="3">
    <location>
        <begin position="48"/>
        <end position="74"/>
    </location>
</feature>
<evidence type="ECO:0000256" key="1">
    <source>
        <dbReference type="ARBA" id="ARBA00022723"/>
    </source>
</evidence>
<evidence type="ECO:0000256" key="3">
    <source>
        <dbReference type="SAM" id="Phobius"/>
    </source>
</evidence>
<dbReference type="Proteomes" id="UP001301958">
    <property type="component" value="Unassembled WGS sequence"/>
</dbReference>
<feature type="domain" description="Tyrosinase copper-binding" evidence="4">
    <location>
        <begin position="149"/>
        <end position="339"/>
    </location>
</feature>
<evidence type="ECO:0000256" key="2">
    <source>
        <dbReference type="ARBA" id="ARBA00023008"/>
    </source>
</evidence>
<sequence>MPFKFPRPEATYHIILPEYPERPKTINVEEQPQQSLLTKWLPSRRSRILVLIILSTILAISLSAGSIRLGYYLASQQQEPHSIQHLPAPESHLQAPSSSSTTQPKKCINPSIRKEWRTLSTETQKSYLNAIICLAHTPSILGYTSFTLYDDFPWVHLQMAPYIHNNSPLFLPWHRRFIHLYSFLLSTQCNFSSPLPYWDWTLDYSSFKSSPVFDPLSFGGDGNYSLPKTVGEGHCVTTGPLAGHLNPLLFVNTFVPHCLSRGFNYGDGEIKVLSPGWIEQNVLGQNDFMGFLGGVERGPHDAVPNAVGGDFISWTAAYDPLSILHHAQLDRLWLMWQKKDSTGGRFKEYGGRSLGESLWMGGLEGEKGDVIVGSVMNPEGEDSELCYGYE</sequence>
<keyword evidence="3" id="KW-1133">Transmembrane helix</keyword>
<dbReference type="EMBL" id="MU865398">
    <property type="protein sequence ID" value="KAK4224266.1"/>
    <property type="molecule type" value="Genomic_DNA"/>
</dbReference>
<name>A0AAN7GQ08_9PEZI</name>
<dbReference type="PANTHER" id="PTHR11474:SF126">
    <property type="entry name" value="TYROSINASE-LIKE PROTEIN TYR-1-RELATED"/>
    <property type="match status" value="1"/>
</dbReference>
<keyword evidence="2" id="KW-0186">Copper</keyword>
<reference evidence="5" key="1">
    <citation type="journal article" date="2023" name="Mol. Phylogenet. Evol.">
        <title>Genome-scale phylogeny and comparative genomics of the fungal order Sordariales.</title>
        <authorList>
            <person name="Hensen N."/>
            <person name="Bonometti L."/>
            <person name="Westerberg I."/>
            <person name="Brannstrom I.O."/>
            <person name="Guillou S."/>
            <person name="Cros-Aarteil S."/>
            <person name="Calhoun S."/>
            <person name="Haridas S."/>
            <person name="Kuo A."/>
            <person name="Mondo S."/>
            <person name="Pangilinan J."/>
            <person name="Riley R."/>
            <person name="LaButti K."/>
            <person name="Andreopoulos B."/>
            <person name="Lipzen A."/>
            <person name="Chen C."/>
            <person name="Yan M."/>
            <person name="Daum C."/>
            <person name="Ng V."/>
            <person name="Clum A."/>
            <person name="Steindorff A."/>
            <person name="Ohm R.A."/>
            <person name="Martin F."/>
            <person name="Silar P."/>
            <person name="Natvig D.O."/>
            <person name="Lalanne C."/>
            <person name="Gautier V."/>
            <person name="Ament-Velasquez S.L."/>
            <person name="Kruys A."/>
            <person name="Hutchinson M.I."/>
            <person name="Powell A.J."/>
            <person name="Barry K."/>
            <person name="Miller A.N."/>
            <person name="Grigoriev I.V."/>
            <person name="Debuchy R."/>
            <person name="Gladieux P."/>
            <person name="Hiltunen Thoren M."/>
            <person name="Johannesson H."/>
        </authorList>
    </citation>
    <scope>NUCLEOTIDE SEQUENCE</scope>
    <source>
        <strain evidence="5">CBS 990.96</strain>
    </source>
</reference>
<dbReference type="InterPro" id="IPR050316">
    <property type="entry name" value="Tyrosinase/Hemocyanin"/>
</dbReference>
<accession>A0AAN7GQ08</accession>
<dbReference type="SUPFAM" id="SSF48056">
    <property type="entry name" value="Di-copper centre-containing domain"/>
    <property type="match status" value="1"/>
</dbReference>
<evidence type="ECO:0000313" key="6">
    <source>
        <dbReference type="Proteomes" id="UP001301958"/>
    </source>
</evidence>
<gene>
    <name evidence="5" type="ORF">QBC38DRAFT_458487</name>
</gene>
<evidence type="ECO:0000259" key="4">
    <source>
        <dbReference type="Pfam" id="PF00264"/>
    </source>
</evidence>
<organism evidence="5 6">
    <name type="scientific">Podospora fimiseda</name>
    <dbReference type="NCBI Taxonomy" id="252190"/>
    <lineage>
        <taxon>Eukaryota</taxon>
        <taxon>Fungi</taxon>
        <taxon>Dikarya</taxon>
        <taxon>Ascomycota</taxon>
        <taxon>Pezizomycotina</taxon>
        <taxon>Sordariomycetes</taxon>
        <taxon>Sordariomycetidae</taxon>
        <taxon>Sordariales</taxon>
        <taxon>Podosporaceae</taxon>
        <taxon>Podospora</taxon>
    </lineage>
</organism>
<proteinExistence type="predicted"/>
<reference evidence="5" key="2">
    <citation type="submission" date="2023-05" db="EMBL/GenBank/DDBJ databases">
        <authorList>
            <consortium name="Lawrence Berkeley National Laboratory"/>
            <person name="Steindorff A."/>
            <person name="Hensen N."/>
            <person name="Bonometti L."/>
            <person name="Westerberg I."/>
            <person name="Brannstrom I.O."/>
            <person name="Guillou S."/>
            <person name="Cros-Aarteil S."/>
            <person name="Calhoun S."/>
            <person name="Haridas S."/>
            <person name="Kuo A."/>
            <person name="Mondo S."/>
            <person name="Pangilinan J."/>
            <person name="Riley R."/>
            <person name="Labutti K."/>
            <person name="Andreopoulos B."/>
            <person name="Lipzen A."/>
            <person name="Chen C."/>
            <person name="Yanf M."/>
            <person name="Daum C."/>
            <person name="Ng V."/>
            <person name="Clum A."/>
            <person name="Ohm R."/>
            <person name="Martin F."/>
            <person name="Silar P."/>
            <person name="Natvig D."/>
            <person name="Lalanne C."/>
            <person name="Gautier V."/>
            <person name="Ament-Velasquez S.L."/>
            <person name="Kruys A."/>
            <person name="Hutchinson M.I."/>
            <person name="Powell A.J."/>
            <person name="Barry K."/>
            <person name="Miller A.N."/>
            <person name="Grigoriev I.V."/>
            <person name="Debuchy R."/>
            <person name="Gladieux P."/>
            <person name="Thoren M.H."/>
            <person name="Johannesson H."/>
        </authorList>
    </citation>
    <scope>NUCLEOTIDE SEQUENCE</scope>
    <source>
        <strain evidence="5">CBS 990.96</strain>
    </source>
</reference>